<dbReference type="InterPro" id="IPR053230">
    <property type="entry name" value="Trans_reg_galc"/>
</dbReference>
<feature type="compositionally biased region" description="Polar residues" evidence="2">
    <location>
        <begin position="39"/>
        <end position="48"/>
    </location>
</feature>
<feature type="region of interest" description="Disordered" evidence="2">
    <location>
        <begin position="39"/>
        <end position="67"/>
    </location>
</feature>
<feature type="region of interest" description="Disordered" evidence="2">
    <location>
        <begin position="386"/>
        <end position="419"/>
    </location>
</feature>
<keyword evidence="5" id="KW-1185">Reference proteome</keyword>
<evidence type="ECO:0000256" key="2">
    <source>
        <dbReference type="SAM" id="MobiDB-lite"/>
    </source>
</evidence>
<evidence type="ECO:0000256" key="1">
    <source>
        <dbReference type="ARBA" id="ARBA00023242"/>
    </source>
</evidence>
<feature type="domain" description="Xylanolytic transcriptional activator regulatory" evidence="3">
    <location>
        <begin position="313"/>
        <end position="386"/>
    </location>
</feature>
<dbReference type="EMBL" id="MU006294">
    <property type="protein sequence ID" value="KAF2853841.1"/>
    <property type="molecule type" value="Genomic_DNA"/>
</dbReference>
<accession>A0A6A7BED0</accession>
<dbReference type="AlphaFoldDB" id="A0A6A7BED0"/>
<reference evidence="4" key="1">
    <citation type="submission" date="2020-01" db="EMBL/GenBank/DDBJ databases">
        <authorList>
            <consortium name="DOE Joint Genome Institute"/>
            <person name="Haridas S."/>
            <person name="Albert R."/>
            <person name="Binder M."/>
            <person name="Bloem J."/>
            <person name="Labutti K."/>
            <person name="Salamov A."/>
            <person name="Andreopoulos B."/>
            <person name="Baker S.E."/>
            <person name="Barry K."/>
            <person name="Bills G."/>
            <person name="Bluhm B.H."/>
            <person name="Cannon C."/>
            <person name="Castanera R."/>
            <person name="Culley D.E."/>
            <person name="Daum C."/>
            <person name="Ezra D."/>
            <person name="Gonzalez J.B."/>
            <person name="Henrissat B."/>
            <person name="Kuo A."/>
            <person name="Liang C."/>
            <person name="Lipzen A."/>
            <person name="Lutzoni F."/>
            <person name="Magnuson J."/>
            <person name="Mondo S."/>
            <person name="Nolan M."/>
            <person name="Ohm R."/>
            <person name="Pangilinan J."/>
            <person name="Park H.-J."/>
            <person name="Ramirez L."/>
            <person name="Alfaro M."/>
            <person name="Sun H."/>
            <person name="Tritt A."/>
            <person name="Yoshinaga Y."/>
            <person name="Zwiers L.-H."/>
            <person name="Turgeon B.G."/>
            <person name="Goodwin S.B."/>
            <person name="Spatafora J.W."/>
            <person name="Crous P.W."/>
            <person name="Grigoriev I.V."/>
        </authorList>
    </citation>
    <scope>NUCLEOTIDE SEQUENCE</scope>
    <source>
        <strain evidence="4">IPT5</strain>
    </source>
</reference>
<feature type="compositionally biased region" description="Polar residues" evidence="2">
    <location>
        <begin position="406"/>
        <end position="419"/>
    </location>
</feature>
<proteinExistence type="predicted"/>
<evidence type="ECO:0000313" key="5">
    <source>
        <dbReference type="Proteomes" id="UP000799423"/>
    </source>
</evidence>
<dbReference type="GO" id="GO:0003677">
    <property type="term" value="F:DNA binding"/>
    <property type="evidence" value="ECO:0007669"/>
    <property type="project" value="InterPro"/>
</dbReference>
<dbReference type="GO" id="GO:0006351">
    <property type="term" value="P:DNA-templated transcription"/>
    <property type="evidence" value="ECO:0007669"/>
    <property type="project" value="InterPro"/>
</dbReference>
<feature type="compositionally biased region" description="Basic and acidic residues" evidence="2">
    <location>
        <begin position="386"/>
        <end position="405"/>
    </location>
</feature>
<evidence type="ECO:0000259" key="3">
    <source>
        <dbReference type="SMART" id="SM00906"/>
    </source>
</evidence>
<feature type="compositionally biased region" description="Basic and acidic residues" evidence="2">
    <location>
        <begin position="139"/>
        <end position="148"/>
    </location>
</feature>
<gene>
    <name evidence="4" type="ORF">T440DRAFT_389569</name>
</gene>
<evidence type="ECO:0000313" key="4">
    <source>
        <dbReference type="EMBL" id="KAF2853841.1"/>
    </source>
</evidence>
<dbReference type="OrthoDB" id="5296287at2759"/>
<name>A0A6A7BED0_9PLEO</name>
<dbReference type="InterPro" id="IPR007219">
    <property type="entry name" value="XnlR_reg_dom"/>
</dbReference>
<protein>
    <recommendedName>
        <fullName evidence="3">Xylanolytic transcriptional activator regulatory domain-containing protein</fullName>
    </recommendedName>
</protein>
<sequence>MDLNASLVTLLRNLSVRADADDQETIRAALEDAQDDLISNTPAMSVRSQGKRARSASAAEDEPDNEQHGEAFVTASVGSNEHLDFLGENLMRNREAMETGYIGQNSEIQWLRSVQRQSEAGNTDPHGQRYGPPGASRHAANERADALHQRRQQATPGSMGHATDATFYLDSDNIEVDIAVDPFEMPDPDMAERLLDCYVDTVQGTFPLMTENFADQVRRYIMSIKSTQAFPIPDQWLTLSRNLLFAIGAKYSHLINADWQGDERDHLIYMTRAVHLLGLRDTVMIISGPNMNLVQATGALAFYFLVIGHVSRAWVMIGFSIRLALALGLHLRNEDPSLNDAEREPLVRTWWCLHTIECLVSSITGRPPVIASEDCTVPLPKISISKTKDASEGGARRGLRRRMEYKSSSSNASPEEVTSSTTDSRYLLSHIDVANISQKVLLSLYSPRTAAENWVYVQNRVTELLKDLEEWAKVALPSDAAKWDPARPVTQSRDRFLLQISYLSNKILITRPCLCRIERRISGESDSSINFNVRSAETCVEAARELATLFPDQPDPAFIYSQGPWWDVVHIIMQSLAVLLLDMAYRGKKTNGEQHDPHIYCIKKLIRWLCAMEPHDPVANRATRVIWKILKTCAPVLQSQADELLAEFVESHNHHEPRKYTPSDKPYADQRHGLWQMVGDSENGSSAQVPFSNHAAFPLQPTNPMQDPRYTPYLPFTTGHYQAPMTFGYPFTTSFDQGAPVVNMQDLWLDPPFALNEQQPMDFSDFAYTQQDVPQNANVRDYWQPPPEHTVSAAGLSGMMYPPEHQQQRAPE</sequence>
<keyword evidence="1" id="KW-0539">Nucleus</keyword>
<dbReference type="Pfam" id="PF04082">
    <property type="entry name" value="Fungal_trans"/>
    <property type="match status" value="1"/>
</dbReference>
<organism evidence="4 5">
    <name type="scientific">Plenodomus tracheiphilus IPT5</name>
    <dbReference type="NCBI Taxonomy" id="1408161"/>
    <lineage>
        <taxon>Eukaryota</taxon>
        <taxon>Fungi</taxon>
        <taxon>Dikarya</taxon>
        <taxon>Ascomycota</taxon>
        <taxon>Pezizomycotina</taxon>
        <taxon>Dothideomycetes</taxon>
        <taxon>Pleosporomycetidae</taxon>
        <taxon>Pleosporales</taxon>
        <taxon>Pleosporineae</taxon>
        <taxon>Leptosphaeriaceae</taxon>
        <taxon>Plenodomus</taxon>
    </lineage>
</organism>
<dbReference type="PANTHER" id="PTHR47654">
    <property type="entry name" value="ZN(II)2CYS6 TRANSCRIPTION FACTOR (EUROFUNG)-RELATED"/>
    <property type="match status" value="1"/>
</dbReference>
<dbReference type="SMART" id="SM00906">
    <property type="entry name" value="Fungal_trans"/>
    <property type="match status" value="1"/>
</dbReference>
<feature type="region of interest" description="Disordered" evidence="2">
    <location>
        <begin position="115"/>
        <end position="164"/>
    </location>
</feature>
<dbReference type="PANTHER" id="PTHR47654:SF5">
    <property type="entry name" value="TRANSCRIPTION FACTOR DOMAIN-CONTAINING PROTEIN"/>
    <property type="match status" value="1"/>
</dbReference>
<dbReference type="GO" id="GO:0008270">
    <property type="term" value="F:zinc ion binding"/>
    <property type="evidence" value="ECO:0007669"/>
    <property type="project" value="InterPro"/>
</dbReference>
<dbReference type="Proteomes" id="UP000799423">
    <property type="component" value="Unassembled WGS sequence"/>
</dbReference>
<dbReference type="CDD" id="cd12148">
    <property type="entry name" value="fungal_TF_MHR"/>
    <property type="match status" value="1"/>
</dbReference>
<feature type="region of interest" description="Disordered" evidence="2">
    <location>
        <begin position="778"/>
        <end position="812"/>
    </location>
</feature>